<dbReference type="Proteomes" id="UP000580250">
    <property type="component" value="Unassembled WGS sequence"/>
</dbReference>
<dbReference type="AlphaFoldDB" id="A0A6V7WT63"/>
<comment type="caution">
    <text evidence="1">The sequence shown here is derived from an EMBL/GenBank/DDBJ whole genome shotgun (WGS) entry which is preliminary data.</text>
</comment>
<dbReference type="InterPro" id="IPR036397">
    <property type="entry name" value="RNaseH_sf"/>
</dbReference>
<dbReference type="EMBL" id="CAJEWN010000793">
    <property type="protein sequence ID" value="CAD2190183.1"/>
    <property type="molecule type" value="Genomic_DNA"/>
</dbReference>
<evidence type="ECO:0000313" key="2">
    <source>
        <dbReference type="Proteomes" id="UP000580250"/>
    </source>
</evidence>
<gene>
    <name evidence="1" type="ORF">MENT_LOCUS42954</name>
</gene>
<reference evidence="1 2" key="1">
    <citation type="submission" date="2020-08" db="EMBL/GenBank/DDBJ databases">
        <authorList>
            <person name="Koutsovoulos G."/>
            <person name="Danchin GJ E."/>
        </authorList>
    </citation>
    <scope>NUCLEOTIDE SEQUENCE [LARGE SCALE GENOMIC DNA]</scope>
</reference>
<name>A0A6V7WT63_MELEN</name>
<dbReference type="GO" id="GO:0003676">
    <property type="term" value="F:nucleic acid binding"/>
    <property type="evidence" value="ECO:0007669"/>
    <property type="project" value="InterPro"/>
</dbReference>
<dbReference type="Gene3D" id="3.30.420.10">
    <property type="entry name" value="Ribonuclease H-like superfamily/Ribonuclease H"/>
    <property type="match status" value="1"/>
</dbReference>
<evidence type="ECO:0000313" key="1">
    <source>
        <dbReference type="EMBL" id="CAD2190183.1"/>
    </source>
</evidence>
<dbReference type="OrthoDB" id="5871256at2759"/>
<proteinExistence type="predicted"/>
<organism evidence="1 2">
    <name type="scientific">Meloidogyne enterolobii</name>
    <name type="common">Root-knot nematode worm</name>
    <name type="synonym">Meloidogyne mayaguensis</name>
    <dbReference type="NCBI Taxonomy" id="390850"/>
    <lineage>
        <taxon>Eukaryota</taxon>
        <taxon>Metazoa</taxon>
        <taxon>Ecdysozoa</taxon>
        <taxon>Nematoda</taxon>
        <taxon>Chromadorea</taxon>
        <taxon>Rhabditida</taxon>
        <taxon>Tylenchina</taxon>
        <taxon>Tylenchomorpha</taxon>
        <taxon>Tylenchoidea</taxon>
        <taxon>Meloidogynidae</taxon>
        <taxon>Meloidogyninae</taxon>
        <taxon>Meloidogyne</taxon>
    </lineage>
</organism>
<protein>
    <submittedName>
        <fullName evidence="1">Uncharacterized protein</fullName>
    </submittedName>
</protein>
<accession>A0A6V7WT63</accession>
<sequence length="82" mass="9578">MNVLLPWKYQHFGENDFILQQDLVPAHGAKTTINLCAKLFHGFWGKDIWPSNSPVLNPMDFQFGLCWSRDSPAHDTRQKRQH</sequence>